<feature type="compositionally biased region" description="Basic and acidic residues" evidence="1">
    <location>
        <begin position="209"/>
        <end position="218"/>
    </location>
</feature>
<reference evidence="2" key="1">
    <citation type="submission" date="2023-03" db="EMBL/GenBank/DDBJ databases">
        <title>Mating type loci evolution in Malassezia.</title>
        <authorList>
            <person name="Coelho M.A."/>
        </authorList>
    </citation>
    <scope>NUCLEOTIDE SEQUENCE</scope>
    <source>
        <strain evidence="2">CBS 11721</strain>
    </source>
</reference>
<evidence type="ECO:0000313" key="3">
    <source>
        <dbReference type="Proteomes" id="UP001219933"/>
    </source>
</evidence>
<feature type="compositionally biased region" description="Low complexity" evidence="1">
    <location>
        <begin position="407"/>
        <end position="416"/>
    </location>
</feature>
<feature type="compositionally biased region" description="Low complexity" evidence="1">
    <location>
        <begin position="168"/>
        <end position="181"/>
    </location>
</feature>
<feature type="compositionally biased region" description="Polar residues" evidence="1">
    <location>
        <begin position="1"/>
        <end position="15"/>
    </location>
</feature>
<gene>
    <name evidence="2" type="ORF">MCUN1_001448</name>
</gene>
<sequence>MFSSQPQASTPWAQKTTPFGTPAAQQQAQGAQGAGFGAQGTAFGASSAAFGTPGAAFSTPSAAQTQAQTFGTPGAPANTQNAPWLYTQQSPAPSTLGSSLQGASDAPHVTASPAEQGPVGYIPGYLSRLRGSERPAAATSRGDASPPAREADTSLSLSVRDAPARVAPSTSPSTRFSSSFFNGDRVSRSPSVARYREGSIFGHGGLRGSRREDADRSMSLRPGATPEASPAMPNEPFAFGTSLEDDDAPPQETLAEAVFPHGAQSVPIAGQAAASAGAASAAQSAVAAASSHTEIPASQRSVVVYGYPRFMRDNVIGMFASDALVSINDLEIGTIPAGVPAEVLPAAARLVYAEPLHAMHALRRSGELMAGCLVGVRWEDDSMHRLSLGKGLDAPLLAQVGTSAPSAVPATPARSVGAASTHASAPTPVHQTPASTPLVGRPIEVVNASGSILARPTKNTSASATPLRAVATVGESLWKSVGGTPAQPAVTTTSASGAAVVGSTAGTNAGAPSSAASTSVLGRLADGLFGW</sequence>
<dbReference type="AlphaFoldDB" id="A0AAF0EU32"/>
<accession>A0AAF0EU32</accession>
<organism evidence="2 3">
    <name type="scientific">Malassezia cuniculi</name>
    <dbReference type="NCBI Taxonomy" id="948313"/>
    <lineage>
        <taxon>Eukaryota</taxon>
        <taxon>Fungi</taxon>
        <taxon>Dikarya</taxon>
        <taxon>Basidiomycota</taxon>
        <taxon>Ustilaginomycotina</taxon>
        <taxon>Malasseziomycetes</taxon>
        <taxon>Malasseziales</taxon>
        <taxon>Malasseziaceae</taxon>
        <taxon>Malassezia</taxon>
    </lineage>
</organism>
<dbReference type="InterPro" id="IPR012677">
    <property type="entry name" value="Nucleotide-bd_a/b_plait_sf"/>
</dbReference>
<protein>
    <recommendedName>
        <fullName evidence="4">RRM Nup35-type domain-containing protein</fullName>
    </recommendedName>
</protein>
<dbReference type="Proteomes" id="UP001219933">
    <property type="component" value="Chromosome 2"/>
</dbReference>
<feature type="compositionally biased region" description="Polar residues" evidence="1">
    <location>
        <begin position="60"/>
        <end position="102"/>
    </location>
</feature>
<feature type="compositionally biased region" description="Polar residues" evidence="1">
    <location>
        <begin position="421"/>
        <end position="435"/>
    </location>
</feature>
<name>A0AAF0EU32_9BASI</name>
<feature type="region of interest" description="Disordered" evidence="1">
    <location>
        <begin position="1"/>
        <end position="248"/>
    </location>
</feature>
<evidence type="ECO:0000313" key="2">
    <source>
        <dbReference type="EMBL" id="WFD34607.1"/>
    </source>
</evidence>
<proteinExistence type="predicted"/>
<dbReference type="EMBL" id="CP119878">
    <property type="protein sequence ID" value="WFD34607.1"/>
    <property type="molecule type" value="Genomic_DNA"/>
</dbReference>
<keyword evidence="3" id="KW-1185">Reference proteome</keyword>
<feature type="compositionally biased region" description="Low complexity" evidence="1">
    <location>
        <begin position="16"/>
        <end position="31"/>
    </location>
</feature>
<dbReference type="Gene3D" id="3.30.70.330">
    <property type="match status" value="1"/>
</dbReference>
<evidence type="ECO:0000256" key="1">
    <source>
        <dbReference type="SAM" id="MobiDB-lite"/>
    </source>
</evidence>
<feature type="region of interest" description="Disordered" evidence="1">
    <location>
        <begin position="407"/>
        <end position="437"/>
    </location>
</feature>
<feature type="compositionally biased region" description="Low complexity" evidence="1">
    <location>
        <begin position="39"/>
        <end position="59"/>
    </location>
</feature>
<evidence type="ECO:0008006" key="4">
    <source>
        <dbReference type="Google" id="ProtNLM"/>
    </source>
</evidence>